<feature type="transmembrane region" description="Helical" evidence="1">
    <location>
        <begin position="104"/>
        <end position="126"/>
    </location>
</feature>
<dbReference type="EMBL" id="JAFELM010000013">
    <property type="protein sequence ID" value="MBM6616439.1"/>
    <property type="molecule type" value="Genomic_DNA"/>
</dbReference>
<feature type="transmembrane region" description="Helical" evidence="1">
    <location>
        <begin position="38"/>
        <end position="58"/>
    </location>
</feature>
<dbReference type="RefSeq" id="WP_204201832.1">
    <property type="nucleotide sequence ID" value="NZ_JAFELM010000013.1"/>
</dbReference>
<reference evidence="3 4" key="1">
    <citation type="submission" date="2021-02" db="EMBL/GenBank/DDBJ databases">
        <title>Bacillus sp. RD4P76, an endophyte from a halophyte.</title>
        <authorList>
            <person name="Sun J.-Q."/>
        </authorList>
    </citation>
    <scope>NUCLEOTIDE SEQUENCE [LARGE SCALE GENOMIC DNA]</scope>
    <source>
        <strain evidence="3 4">RD4P76</strain>
    </source>
</reference>
<evidence type="ECO:0000256" key="1">
    <source>
        <dbReference type="SAM" id="Phobius"/>
    </source>
</evidence>
<dbReference type="GO" id="GO:0034220">
    <property type="term" value="P:monoatomic ion transmembrane transport"/>
    <property type="evidence" value="ECO:0007669"/>
    <property type="project" value="UniProtKB-KW"/>
</dbReference>
<keyword evidence="3" id="KW-0813">Transport</keyword>
<accession>A0ABS2DDB7</accession>
<evidence type="ECO:0000259" key="2">
    <source>
        <dbReference type="Pfam" id="PF07885"/>
    </source>
</evidence>
<gene>
    <name evidence="3" type="ORF">JR050_01925</name>
</gene>
<keyword evidence="1" id="KW-1133">Transmembrane helix</keyword>
<dbReference type="Proteomes" id="UP001518925">
    <property type="component" value="Unassembled WGS sequence"/>
</dbReference>
<keyword evidence="1" id="KW-0812">Transmembrane</keyword>
<dbReference type="Gene3D" id="1.10.287.70">
    <property type="match status" value="1"/>
</dbReference>
<keyword evidence="3" id="KW-0406">Ion transport</keyword>
<keyword evidence="3" id="KW-0407">Ion channel</keyword>
<feature type="transmembrane region" description="Helical" evidence="1">
    <location>
        <begin position="78"/>
        <end position="98"/>
    </location>
</feature>
<comment type="caution">
    <text evidence="3">The sequence shown here is derived from an EMBL/GenBank/DDBJ whole genome shotgun (WGS) entry which is preliminary data.</text>
</comment>
<evidence type="ECO:0000313" key="3">
    <source>
        <dbReference type="EMBL" id="MBM6616439.1"/>
    </source>
</evidence>
<proteinExistence type="predicted"/>
<evidence type="ECO:0000313" key="4">
    <source>
        <dbReference type="Proteomes" id="UP001518925"/>
    </source>
</evidence>
<sequence>MVKLLLLLVVIFVLYKSFSQLFKRNEHRNNYVSLDKLLFLLLIYVNVLVGFALVYTIFELSGNVIMINGDLPELNGFLEIFGTSLYFSGLTLLSVGYGDITPIGIGRLFAIIEALLGYIIPAAFVVRTMIDYDRRADYKPNVDYDQST</sequence>
<name>A0ABS2DDB7_9BACI</name>
<organism evidence="3 4">
    <name type="scientific">Bacillus suaedaesalsae</name>
    <dbReference type="NCBI Taxonomy" id="2810349"/>
    <lineage>
        <taxon>Bacteria</taxon>
        <taxon>Bacillati</taxon>
        <taxon>Bacillota</taxon>
        <taxon>Bacilli</taxon>
        <taxon>Bacillales</taxon>
        <taxon>Bacillaceae</taxon>
        <taxon>Bacillus</taxon>
    </lineage>
</organism>
<keyword evidence="4" id="KW-1185">Reference proteome</keyword>
<dbReference type="Pfam" id="PF07885">
    <property type="entry name" value="Ion_trans_2"/>
    <property type="match status" value="1"/>
</dbReference>
<dbReference type="InterPro" id="IPR013099">
    <property type="entry name" value="K_chnl_dom"/>
</dbReference>
<protein>
    <submittedName>
        <fullName evidence="3">Two pore domain potassium channel family protein</fullName>
    </submittedName>
</protein>
<dbReference type="SUPFAM" id="SSF81324">
    <property type="entry name" value="Voltage-gated potassium channels"/>
    <property type="match status" value="1"/>
</dbReference>
<feature type="domain" description="Potassium channel" evidence="2">
    <location>
        <begin position="79"/>
        <end position="127"/>
    </location>
</feature>
<keyword evidence="1" id="KW-0472">Membrane</keyword>